<reference evidence="2 3" key="1">
    <citation type="submission" date="2020-08" db="EMBL/GenBank/DDBJ databases">
        <title>Plant Genome Project.</title>
        <authorList>
            <person name="Zhang R.-G."/>
        </authorList>
    </citation>
    <scope>NUCLEOTIDE SEQUENCE [LARGE SCALE GENOMIC DNA]</scope>
    <source>
        <tissue evidence="2">Rhizome</tissue>
    </source>
</reference>
<evidence type="ECO:0008006" key="4">
    <source>
        <dbReference type="Google" id="ProtNLM"/>
    </source>
</evidence>
<evidence type="ECO:0000313" key="3">
    <source>
        <dbReference type="Proteomes" id="UP000734854"/>
    </source>
</evidence>
<accession>A0A8J5HHS1</accession>
<dbReference type="GO" id="GO:0003723">
    <property type="term" value="F:RNA binding"/>
    <property type="evidence" value="ECO:0007669"/>
    <property type="project" value="InterPro"/>
</dbReference>
<sequence length="109" mass="12226">MMDLGIDPNYITFVSVLSACNRNELVNQGFKYYTCMVDLLGHAGCLDEAMQVIDAMPIHPDSSVWGSLLAACRKFRNMELSSKVAQNLFMIELHNFGNYVCIAWNVGRS</sequence>
<proteinExistence type="predicted"/>
<dbReference type="InterPro" id="IPR002885">
    <property type="entry name" value="PPR_rpt"/>
</dbReference>
<evidence type="ECO:0000313" key="2">
    <source>
        <dbReference type="EMBL" id="KAG6528804.1"/>
    </source>
</evidence>
<dbReference type="NCBIfam" id="TIGR00756">
    <property type="entry name" value="PPR"/>
    <property type="match status" value="1"/>
</dbReference>
<dbReference type="InterPro" id="IPR046960">
    <property type="entry name" value="PPR_At4g14850-like_plant"/>
</dbReference>
<dbReference type="AlphaFoldDB" id="A0A8J5HHS1"/>
<name>A0A8J5HHS1_ZINOF</name>
<dbReference type="EMBL" id="JACMSC010000003">
    <property type="protein sequence ID" value="KAG6528804.1"/>
    <property type="molecule type" value="Genomic_DNA"/>
</dbReference>
<dbReference type="Pfam" id="PF01535">
    <property type="entry name" value="PPR"/>
    <property type="match status" value="1"/>
</dbReference>
<dbReference type="InterPro" id="IPR011990">
    <property type="entry name" value="TPR-like_helical_dom_sf"/>
</dbReference>
<dbReference type="GO" id="GO:0009451">
    <property type="term" value="P:RNA modification"/>
    <property type="evidence" value="ECO:0007669"/>
    <property type="project" value="InterPro"/>
</dbReference>
<organism evidence="2 3">
    <name type="scientific">Zingiber officinale</name>
    <name type="common">Ginger</name>
    <name type="synonym">Amomum zingiber</name>
    <dbReference type="NCBI Taxonomy" id="94328"/>
    <lineage>
        <taxon>Eukaryota</taxon>
        <taxon>Viridiplantae</taxon>
        <taxon>Streptophyta</taxon>
        <taxon>Embryophyta</taxon>
        <taxon>Tracheophyta</taxon>
        <taxon>Spermatophyta</taxon>
        <taxon>Magnoliopsida</taxon>
        <taxon>Liliopsida</taxon>
        <taxon>Zingiberales</taxon>
        <taxon>Zingiberaceae</taxon>
        <taxon>Zingiber</taxon>
    </lineage>
</organism>
<dbReference type="PANTHER" id="PTHR47926">
    <property type="entry name" value="PENTATRICOPEPTIDE REPEAT-CONTAINING PROTEIN"/>
    <property type="match status" value="1"/>
</dbReference>
<gene>
    <name evidence="2" type="ORF">ZIOFF_010989</name>
</gene>
<keyword evidence="1" id="KW-0677">Repeat</keyword>
<protein>
    <recommendedName>
        <fullName evidence="4">Pentatricopeptide repeat-containing protein</fullName>
    </recommendedName>
</protein>
<evidence type="ECO:0000256" key="1">
    <source>
        <dbReference type="ARBA" id="ARBA00022737"/>
    </source>
</evidence>
<comment type="caution">
    <text evidence="2">The sequence shown here is derived from an EMBL/GenBank/DDBJ whole genome shotgun (WGS) entry which is preliminary data.</text>
</comment>
<dbReference type="Proteomes" id="UP000734854">
    <property type="component" value="Unassembled WGS sequence"/>
</dbReference>
<dbReference type="Gene3D" id="1.25.40.10">
    <property type="entry name" value="Tetratricopeptide repeat domain"/>
    <property type="match status" value="1"/>
</dbReference>
<dbReference type="PANTHER" id="PTHR47926:SF418">
    <property type="entry name" value="(WILD MALAYSIAN BANANA) HYPOTHETICAL PROTEIN"/>
    <property type="match status" value="1"/>
</dbReference>
<keyword evidence="3" id="KW-1185">Reference proteome</keyword>